<keyword evidence="1" id="KW-0732">Signal</keyword>
<evidence type="ECO:0000313" key="3">
    <source>
        <dbReference type="Proteomes" id="UP001201812"/>
    </source>
</evidence>
<feature type="chain" id="PRO_5042105619" evidence="1">
    <location>
        <begin position="25"/>
        <end position="779"/>
    </location>
</feature>
<evidence type="ECO:0000256" key="1">
    <source>
        <dbReference type="SAM" id="SignalP"/>
    </source>
</evidence>
<keyword evidence="3" id="KW-1185">Reference proteome</keyword>
<dbReference type="AlphaFoldDB" id="A0AAD4R550"/>
<feature type="signal peptide" evidence="1">
    <location>
        <begin position="1"/>
        <end position="24"/>
    </location>
</feature>
<comment type="caution">
    <text evidence="2">The sequence shown here is derived from an EMBL/GenBank/DDBJ whole genome shotgun (WGS) entry which is preliminary data.</text>
</comment>
<proteinExistence type="predicted"/>
<dbReference type="Proteomes" id="UP001201812">
    <property type="component" value="Unassembled WGS sequence"/>
</dbReference>
<accession>A0AAD4R550</accession>
<protein>
    <submittedName>
        <fullName evidence="2">Uncharacterized protein</fullName>
    </submittedName>
</protein>
<gene>
    <name evidence="2" type="ORF">DdX_10676</name>
</gene>
<reference evidence="2" key="1">
    <citation type="submission" date="2022-01" db="EMBL/GenBank/DDBJ databases">
        <title>Genome Sequence Resource for Two Populations of Ditylenchus destructor, the Migratory Endoparasitic Phytonematode.</title>
        <authorList>
            <person name="Zhang H."/>
            <person name="Lin R."/>
            <person name="Xie B."/>
        </authorList>
    </citation>
    <scope>NUCLEOTIDE SEQUENCE</scope>
    <source>
        <strain evidence="2">BazhouSP</strain>
    </source>
</reference>
<evidence type="ECO:0000313" key="2">
    <source>
        <dbReference type="EMBL" id="KAI1710614.1"/>
    </source>
</evidence>
<dbReference type="EMBL" id="JAKKPZ010000025">
    <property type="protein sequence ID" value="KAI1710614.1"/>
    <property type="molecule type" value="Genomic_DNA"/>
</dbReference>
<sequence>MLKCYHNYMFSYVLHLIFLLKIEAVRTAQPAETPAVSNASESKLWVFPIAYHEDYTFIKTRSDDTRSTYRTTMEFSCVEIVTSTGSDGKLEITGLQHSQAIPQKLTEKQLTELQMFCSRMVFVVSEWAKTNKGKDEAVYHSVNFPGHSYRFQLDDSKRCRYVCATCRTCDDKAKVRIVIRDSVFSRNPDELEHVCRAKISSTKVIVTNRKVLNDHKAVVNLSPAIPSKIYRSVTDKCVVQYETEEEQHQVRLALPRLAQISRTLRRHNAKAKPQILNVRVIKAADPKAPDIKAYNKPWPRDIITLREGANEDNFFIVFEESRETHAPMIIFSDMVGLWTLWKADHISCDGNFKYVPHLPHKFIPFELRKWLRTLIGGVHLTKDHHAIMWDHLLQNPPLIPEQANLLRFVNYFRRQWHTDAARALINQHENRGPRTTNFSEGWNNTLRNKFGSKHPGLGEFIQAMKRELYSQSVLSELLLRGEPIRLRKPKYREAEQRLTEVRQGYVDYLGGEEIEPDAIRQNLFPIARRMAYYCATFVNRETLLDNSNIYDPEQNEEMENNDQIDENPIENDLNDNKKYYVLEMPLLNSQKVFWETKADQPYYSSQASFRFMKTGKENATSEREAKTKIIDAKHEGNLFHAQETGLMDAISLTVDLNIETFVDILRRNQILNTRENIANVAFQYGDEKKACYKSRSEARSRNWRDDRWKGLLFEEDKGTPLSSSKRAWQFRARGVEHVELEKGNKYLQVQYKDKNNGIIKPETVKPKKGVKWEVAKPDV</sequence>
<organism evidence="2 3">
    <name type="scientific">Ditylenchus destructor</name>
    <dbReference type="NCBI Taxonomy" id="166010"/>
    <lineage>
        <taxon>Eukaryota</taxon>
        <taxon>Metazoa</taxon>
        <taxon>Ecdysozoa</taxon>
        <taxon>Nematoda</taxon>
        <taxon>Chromadorea</taxon>
        <taxon>Rhabditida</taxon>
        <taxon>Tylenchina</taxon>
        <taxon>Tylenchomorpha</taxon>
        <taxon>Sphaerularioidea</taxon>
        <taxon>Anguinidae</taxon>
        <taxon>Anguininae</taxon>
        <taxon>Ditylenchus</taxon>
    </lineage>
</organism>
<name>A0AAD4R550_9BILA</name>